<dbReference type="RefSeq" id="WP_115793038.1">
    <property type="nucleotide sequence ID" value="NZ_QSLN01000013.1"/>
</dbReference>
<dbReference type="EMBL" id="QSLN01000013">
    <property type="protein sequence ID" value="RDV82050.1"/>
    <property type="molecule type" value="Genomic_DNA"/>
</dbReference>
<dbReference type="Proteomes" id="UP000256329">
    <property type="component" value="Unassembled WGS sequence"/>
</dbReference>
<dbReference type="PANTHER" id="PTHR38826:SF5">
    <property type="entry name" value="RIBONUCLEASE VAPC13"/>
    <property type="match status" value="1"/>
</dbReference>
<dbReference type="GO" id="GO:0000287">
    <property type="term" value="F:magnesium ion binding"/>
    <property type="evidence" value="ECO:0007669"/>
    <property type="project" value="UniProtKB-UniRule"/>
</dbReference>
<dbReference type="PANTHER" id="PTHR38826">
    <property type="entry name" value="RIBONUCLEASE VAPC13"/>
    <property type="match status" value="1"/>
</dbReference>
<dbReference type="Pfam" id="PF01850">
    <property type="entry name" value="PIN"/>
    <property type="match status" value="1"/>
</dbReference>
<keyword evidence="2 5" id="KW-0540">Nuclease</keyword>
<evidence type="ECO:0000259" key="6">
    <source>
        <dbReference type="Pfam" id="PF01850"/>
    </source>
</evidence>
<gene>
    <name evidence="5" type="primary">vapC</name>
    <name evidence="7" type="ORF">DXX99_08330</name>
</gene>
<keyword evidence="1 5" id="KW-1277">Toxin-antitoxin system</keyword>
<keyword evidence="5" id="KW-0460">Magnesium</keyword>
<reference evidence="7 8" key="1">
    <citation type="submission" date="2018-08" db="EMBL/GenBank/DDBJ databases">
        <title>Form III RuBisCO-mediated autotrophy in Thermodesulfobium bacteria.</title>
        <authorList>
            <person name="Toshchakov S.V."/>
            <person name="Kublanov I.V."/>
            <person name="Frolov E."/>
            <person name="Bonch-Osmolovskaya E.A."/>
            <person name="Tourova T.P."/>
            <person name="Chernych N.A."/>
            <person name="Lebedinsky A.V."/>
        </authorList>
    </citation>
    <scope>NUCLEOTIDE SEQUENCE [LARGE SCALE GENOMIC DNA]</scope>
    <source>
        <strain evidence="7 8">SR</strain>
    </source>
</reference>
<keyword evidence="5" id="KW-0800">Toxin</keyword>
<organism evidence="7 8">
    <name type="scientific">Ammonifex thiophilus</name>
    <dbReference type="NCBI Taxonomy" id="444093"/>
    <lineage>
        <taxon>Bacteria</taxon>
        <taxon>Bacillati</taxon>
        <taxon>Bacillota</taxon>
        <taxon>Clostridia</taxon>
        <taxon>Thermoanaerobacterales</taxon>
        <taxon>Thermoanaerobacteraceae</taxon>
        <taxon>Ammonifex</taxon>
    </lineage>
</organism>
<name>A0A3D8P1X9_9THEO</name>
<comment type="similarity">
    <text evidence="5">Belongs to the PINc/VapC protein family.</text>
</comment>
<evidence type="ECO:0000313" key="8">
    <source>
        <dbReference type="Proteomes" id="UP000256329"/>
    </source>
</evidence>
<keyword evidence="8" id="KW-1185">Reference proteome</keyword>
<feature type="binding site" evidence="5">
    <location>
        <position position="8"/>
    </location>
    <ligand>
        <name>Mg(2+)</name>
        <dbReference type="ChEBI" id="CHEBI:18420"/>
    </ligand>
</feature>
<comment type="caution">
    <text evidence="7">The sequence shown here is derived from an EMBL/GenBank/DDBJ whole genome shotgun (WGS) entry which is preliminary data.</text>
</comment>
<evidence type="ECO:0000256" key="3">
    <source>
        <dbReference type="ARBA" id="ARBA00022723"/>
    </source>
</evidence>
<dbReference type="InterPro" id="IPR052106">
    <property type="entry name" value="PINc/VapC_TA"/>
</dbReference>
<dbReference type="HAMAP" id="MF_00265">
    <property type="entry name" value="VapC_Nob1"/>
    <property type="match status" value="1"/>
</dbReference>
<dbReference type="OrthoDB" id="9789052at2"/>
<evidence type="ECO:0000256" key="2">
    <source>
        <dbReference type="ARBA" id="ARBA00022722"/>
    </source>
</evidence>
<dbReference type="AlphaFoldDB" id="A0A3D8P1X9"/>
<sequence length="136" mass="15951">MKRPRVLDANVILRFLTNDVPEQADRCAELLKRLEAGAEEVWLPELVLADIVWTLEKFYHQPKERIRELLTPLLNLHGLRFTGKRIAKEALRLYAEKNVDWTDAFVAAQMLSRKQGEIYSYDRDFEKIEGITRVEP</sequence>
<accession>A0A3D8P1X9</accession>
<comment type="cofactor">
    <cofactor evidence="5">
        <name>Mg(2+)</name>
        <dbReference type="ChEBI" id="CHEBI:18420"/>
    </cofactor>
</comment>
<dbReference type="InterPro" id="IPR022907">
    <property type="entry name" value="VapC_family"/>
</dbReference>
<dbReference type="InterPro" id="IPR002716">
    <property type="entry name" value="PIN_dom"/>
</dbReference>
<proteinExistence type="inferred from homology"/>
<evidence type="ECO:0000256" key="1">
    <source>
        <dbReference type="ARBA" id="ARBA00022649"/>
    </source>
</evidence>
<protein>
    <recommendedName>
        <fullName evidence="5">Ribonuclease VapC</fullName>
        <shortName evidence="5">RNase VapC</shortName>
        <ecNumber evidence="5">3.1.-.-</ecNumber>
    </recommendedName>
    <alternativeName>
        <fullName evidence="5">Toxin VapC</fullName>
    </alternativeName>
</protein>
<feature type="domain" description="PIN" evidence="6">
    <location>
        <begin position="6"/>
        <end position="129"/>
    </location>
</feature>
<evidence type="ECO:0000313" key="7">
    <source>
        <dbReference type="EMBL" id="RDV82050.1"/>
    </source>
</evidence>
<dbReference type="SUPFAM" id="SSF88723">
    <property type="entry name" value="PIN domain-like"/>
    <property type="match status" value="1"/>
</dbReference>
<dbReference type="GO" id="GO:0016787">
    <property type="term" value="F:hydrolase activity"/>
    <property type="evidence" value="ECO:0007669"/>
    <property type="project" value="UniProtKB-KW"/>
</dbReference>
<dbReference type="InterPro" id="IPR029060">
    <property type="entry name" value="PIN-like_dom_sf"/>
</dbReference>
<dbReference type="Gene3D" id="3.40.50.1010">
    <property type="entry name" value="5'-nuclease"/>
    <property type="match status" value="1"/>
</dbReference>
<dbReference type="EC" id="3.1.-.-" evidence="5"/>
<dbReference type="GO" id="GO:0004540">
    <property type="term" value="F:RNA nuclease activity"/>
    <property type="evidence" value="ECO:0007669"/>
    <property type="project" value="InterPro"/>
</dbReference>
<comment type="function">
    <text evidence="5">Toxic component of a toxin-antitoxin (TA) system. An RNase.</text>
</comment>
<evidence type="ECO:0000256" key="5">
    <source>
        <dbReference type="HAMAP-Rule" id="MF_00265"/>
    </source>
</evidence>
<feature type="binding site" evidence="5">
    <location>
        <position position="103"/>
    </location>
    <ligand>
        <name>Mg(2+)</name>
        <dbReference type="ChEBI" id="CHEBI:18420"/>
    </ligand>
</feature>
<evidence type="ECO:0000256" key="4">
    <source>
        <dbReference type="ARBA" id="ARBA00022801"/>
    </source>
</evidence>
<keyword evidence="3 5" id="KW-0479">Metal-binding</keyword>
<keyword evidence="4 5" id="KW-0378">Hydrolase</keyword>
<dbReference type="GO" id="GO:0090729">
    <property type="term" value="F:toxin activity"/>
    <property type="evidence" value="ECO:0007669"/>
    <property type="project" value="UniProtKB-KW"/>
</dbReference>